<dbReference type="AlphaFoldDB" id="A0AAU4K0K9"/>
<keyword evidence="3" id="KW-0804">Transcription</keyword>
<dbReference type="Pfam" id="PF13305">
    <property type="entry name" value="TetR_C_33"/>
    <property type="match status" value="1"/>
</dbReference>
<protein>
    <submittedName>
        <fullName evidence="6">TetR/AcrR family transcriptional regulator</fullName>
    </submittedName>
</protein>
<name>A0AAU4K0K9_9NOCA</name>
<dbReference type="GO" id="GO:0003700">
    <property type="term" value="F:DNA-binding transcription factor activity"/>
    <property type="evidence" value="ECO:0007669"/>
    <property type="project" value="TreeGrafter"/>
</dbReference>
<dbReference type="PROSITE" id="PS50977">
    <property type="entry name" value="HTH_TETR_2"/>
    <property type="match status" value="1"/>
</dbReference>
<evidence type="ECO:0000313" key="6">
    <source>
        <dbReference type="EMBL" id="WUM19594.1"/>
    </source>
</evidence>
<keyword evidence="7" id="KW-1185">Reference proteome</keyword>
<keyword evidence="2 4" id="KW-0238">DNA-binding</keyword>
<feature type="DNA-binding region" description="H-T-H motif" evidence="4">
    <location>
        <begin position="37"/>
        <end position="56"/>
    </location>
</feature>
<evidence type="ECO:0000259" key="5">
    <source>
        <dbReference type="PROSITE" id="PS50977"/>
    </source>
</evidence>
<sequence>MTEQPDAATDARPQTVPERLVAATIELLAQVGPSEIKVRRITEAAGLSTITVYHHFGGVAELLNAVVAEGYRALTAAMEDAVRCDDDPGAQLFGIALSNRHLAQRNPHLYDMMFGLSTRGTYRSVTPAAENMVAERFATAYDVLAGACHRLVETGRISVTDGHQVAAELWSFVHGFVTLEGAGHFARFANPVFEVLAPMAVHQFVGMGDERARAETSAATALRWWNSEGPGASGTYAIT</sequence>
<keyword evidence="1" id="KW-0805">Transcription regulation</keyword>
<evidence type="ECO:0000256" key="3">
    <source>
        <dbReference type="ARBA" id="ARBA00023163"/>
    </source>
</evidence>
<accession>A0AAU4K0K9</accession>
<dbReference type="Proteomes" id="UP001432128">
    <property type="component" value="Chromosome"/>
</dbReference>
<evidence type="ECO:0000256" key="1">
    <source>
        <dbReference type="ARBA" id="ARBA00023015"/>
    </source>
</evidence>
<dbReference type="InterPro" id="IPR036271">
    <property type="entry name" value="Tet_transcr_reg_TetR-rel_C_sf"/>
</dbReference>
<dbReference type="SUPFAM" id="SSF46689">
    <property type="entry name" value="Homeodomain-like"/>
    <property type="match status" value="1"/>
</dbReference>
<dbReference type="SUPFAM" id="SSF48498">
    <property type="entry name" value="Tetracyclin repressor-like, C-terminal domain"/>
    <property type="match status" value="1"/>
</dbReference>
<gene>
    <name evidence="6" type="ORF">OG579_18120</name>
</gene>
<evidence type="ECO:0000256" key="4">
    <source>
        <dbReference type="PROSITE-ProRule" id="PRU00335"/>
    </source>
</evidence>
<organism evidence="6 7">
    <name type="scientific">Williamsia herbipolensis</name>
    <dbReference type="NCBI Taxonomy" id="1603258"/>
    <lineage>
        <taxon>Bacteria</taxon>
        <taxon>Bacillati</taxon>
        <taxon>Actinomycetota</taxon>
        <taxon>Actinomycetes</taxon>
        <taxon>Mycobacteriales</taxon>
        <taxon>Nocardiaceae</taxon>
        <taxon>Williamsia</taxon>
    </lineage>
</organism>
<evidence type="ECO:0000256" key="2">
    <source>
        <dbReference type="ARBA" id="ARBA00023125"/>
    </source>
</evidence>
<dbReference type="RefSeq" id="WP_328857071.1">
    <property type="nucleotide sequence ID" value="NZ_CP108021.1"/>
</dbReference>
<dbReference type="Gene3D" id="1.10.357.10">
    <property type="entry name" value="Tetracycline Repressor, domain 2"/>
    <property type="match status" value="1"/>
</dbReference>
<dbReference type="KEGG" id="whr:OG579_18120"/>
<dbReference type="PANTHER" id="PTHR30055:SF234">
    <property type="entry name" value="HTH-TYPE TRANSCRIPTIONAL REGULATOR BETI"/>
    <property type="match status" value="1"/>
</dbReference>
<dbReference type="GO" id="GO:0000976">
    <property type="term" value="F:transcription cis-regulatory region binding"/>
    <property type="evidence" value="ECO:0007669"/>
    <property type="project" value="TreeGrafter"/>
</dbReference>
<evidence type="ECO:0000313" key="7">
    <source>
        <dbReference type="Proteomes" id="UP001432128"/>
    </source>
</evidence>
<proteinExistence type="predicted"/>
<dbReference type="InterPro" id="IPR009057">
    <property type="entry name" value="Homeodomain-like_sf"/>
</dbReference>
<feature type="domain" description="HTH tetR-type" evidence="5">
    <location>
        <begin position="14"/>
        <end position="74"/>
    </location>
</feature>
<dbReference type="EMBL" id="CP108021">
    <property type="protein sequence ID" value="WUM19594.1"/>
    <property type="molecule type" value="Genomic_DNA"/>
</dbReference>
<reference evidence="6 7" key="1">
    <citation type="submission" date="2022-10" db="EMBL/GenBank/DDBJ databases">
        <title>The complete genomes of actinobacterial strains from the NBC collection.</title>
        <authorList>
            <person name="Joergensen T.S."/>
            <person name="Alvarez Arevalo M."/>
            <person name="Sterndorff E.B."/>
            <person name="Faurdal D."/>
            <person name="Vuksanovic O."/>
            <person name="Mourched A.-S."/>
            <person name="Charusanti P."/>
            <person name="Shaw S."/>
            <person name="Blin K."/>
            <person name="Weber T."/>
        </authorList>
    </citation>
    <scope>NUCLEOTIDE SEQUENCE [LARGE SCALE GENOMIC DNA]</scope>
    <source>
        <strain evidence="6 7">NBC_00319</strain>
    </source>
</reference>
<dbReference type="PANTHER" id="PTHR30055">
    <property type="entry name" value="HTH-TYPE TRANSCRIPTIONAL REGULATOR RUTR"/>
    <property type="match status" value="1"/>
</dbReference>
<dbReference type="Pfam" id="PF00440">
    <property type="entry name" value="TetR_N"/>
    <property type="match status" value="1"/>
</dbReference>
<dbReference type="InterPro" id="IPR050109">
    <property type="entry name" value="HTH-type_TetR-like_transc_reg"/>
</dbReference>
<dbReference type="InterPro" id="IPR025996">
    <property type="entry name" value="MT1864/Rv1816-like_C"/>
</dbReference>
<dbReference type="InterPro" id="IPR001647">
    <property type="entry name" value="HTH_TetR"/>
</dbReference>